<evidence type="ECO:0000313" key="1">
    <source>
        <dbReference type="EMBL" id="KAG7352422.1"/>
    </source>
</evidence>
<comment type="caution">
    <text evidence="1">The sequence shown here is derived from an EMBL/GenBank/DDBJ whole genome shotgun (WGS) entry which is preliminary data.</text>
</comment>
<accession>A0A9K3PM20</accession>
<name>A0A9K3PM20_9STRA</name>
<dbReference type="OrthoDB" id="57380at2759"/>
<dbReference type="Proteomes" id="UP000693970">
    <property type="component" value="Unassembled WGS sequence"/>
</dbReference>
<evidence type="ECO:0000313" key="2">
    <source>
        <dbReference type="Proteomes" id="UP000693970"/>
    </source>
</evidence>
<gene>
    <name evidence="1" type="ORF">IV203_008470</name>
</gene>
<proteinExistence type="predicted"/>
<protein>
    <submittedName>
        <fullName evidence="1">Uncharacterized protein</fullName>
    </submittedName>
</protein>
<organism evidence="1 2">
    <name type="scientific">Nitzschia inconspicua</name>
    <dbReference type="NCBI Taxonomy" id="303405"/>
    <lineage>
        <taxon>Eukaryota</taxon>
        <taxon>Sar</taxon>
        <taxon>Stramenopiles</taxon>
        <taxon>Ochrophyta</taxon>
        <taxon>Bacillariophyta</taxon>
        <taxon>Bacillariophyceae</taxon>
        <taxon>Bacillariophycidae</taxon>
        <taxon>Bacillariales</taxon>
        <taxon>Bacillariaceae</taxon>
        <taxon>Nitzschia</taxon>
    </lineage>
</organism>
<dbReference type="EMBL" id="JAGRRH010000017">
    <property type="protein sequence ID" value="KAG7352422.1"/>
    <property type="molecule type" value="Genomic_DNA"/>
</dbReference>
<reference evidence="1" key="1">
    <citation type="journal article" date="2021" name="Sci. Rep.">
        <title>Diploid genomic architecture of Nitzschia inconspicua, an elite biomass production diatom.</title>
        <authorList>
            <person name="Oliver A."/>
            <person name="Podell S."/>
            <person name="Pinowska A."/>
            <person name="Traller J.C."/>
            <person name="Smith S.R."/>
            <person name="McClure R."/>
            <person name="Beliaev A."/>
            <person name="Bohutskyi P."/>
            <person name="Hill E.A."/>
            <person name="Rabines A."/>
            <person name="Zheng H."/>
            <person name="Allen L.Z."/>
            <person name="Kuo A."/>
            <person name="Grigoriev I.V."/>
            <person name="Allen A.E."/>
            <person name="Hazlebeck D."/>
            <person name="Allen E.E."/>
        </authorList>
    </citation>
    <scope>NUCLEOTIDE SEQUENCE</scope>
    <source>
        <strain evidence="1">Hildebrandi</strain>
    </source>
</reference>
<dbReference type="AlphaFoldDB" id="A0A9K3PM20"/>
<keyword evidence="2" id="KW-1185">Reference proteome</keyword>
<reference evidence="1" key="2">
    <citation type="submission" date="2021-04" db="EMBL/GenBank/DDBJ databases">
        <authorList>
            <person name="Podell S."/>
        </authorList>
    </citation>
    <scope>NUCLEOTIDE SEQUENCE</scope>
    <source>
        <strain evidence="1">Hildebrandi</strain>
    </source>
</reference>
<sequence>MSFPSAEALGMDLLHRQLPEGDLLLSSADWTGVTGSKVCNAPGIIPEQNWNVFPKMDEEIGAMDGCYLTADTLWQLELALHSKASTGDGGNTAVHPF</sequence>